<proteinExistence type="predicted"/>
<evidence type="ECO:0000259" key="2">
    <source>
        <dbReference type="Pfam" id="PF00561"/>
    </source>
</evidence>
<reference evidence="3" key="1">
    <citation type="submission" date="2023-06" db="EMBL/GenBank/DDBJ databases">
        <title>Genome-scale phylogeny and comparative genomics of the fungal order Sordariales.</title>
        <authorList>
            <consortium name="Lawrence Berkeley National Laboratory"/>
            <person name="Hensen N."/>
            <person name="Bonometti L."/>
            <person name="Westerberg I."/>
            <person name="Brannstrom I.O."/>
            <person name="Guillou S."/>
            <person name="Cros-Aarteil S."/>
            <person name="Calhoun S."/>
            <person name="Haridas S."/>
            <person name="Kuo A."/>
            <person name="Mondo S."/>
            <person name="Pangilinan J."/>
            <person name="Riley R."/>
            <person name="Labutti K."/>
            <person name="Andreopoulos B."/>
            <person name="Lipzen A."/>
            <person name="Chen C."/>
            <person name="Yanf M."/>
            <person name="Daum C."/>
            <person name="Ng V."/>
            <person name="Clum A."/>
            <person name="Steindorff A."/>
            <person name="Ohm R."/>
            <person name="Martin F."/>
            <person name="Silar P."/>
            <person name="Natvig D."/>
            <person name="Lalanne C."/>
            <person name="Gautier V."/>
            <person name="Ament-Velasquez S.L."/>
            <person name="Kruys A."/>
            <person name="Hutchinson M.I."/>
            <person name="Powell A.J."/>
            <person name="Barry K."/>
            <person name="Miller A.N."/>
            <person name="Grigoriev I.V."/>
            <person name="Debuchy R."/>
            <person name="Gladieux P."/>
            <person name="Thoren M.H."/>
            <person name="Johannesson H."/>
        </authorList>
    </citation>
    <scope>NUCLEOTIDE SEQUENCE</scope>
    <source>
        <strain evidence="3">SMH2532-1</strain>
    </source>
</reference>
<dbReference type="GO" id="GO:0016787">
    <property type="term" value="F:hydrolase activity"/>
    <property type="evidence" value="ECO:0007669"/>
    <property type="project" value="UniProtKB-KW"/>
</dbReference>
<gene>
    <name evidence="3" type="ORF">B0T16DRAFT_456488</name>
</gene>
<dbReference type="AlphaFoldDB" id="A0AA39YAH0"/>
<dbReference type="Proteomes" id="UP001174936">
    <property type="component" value="Unassembled WGS sequence"/>
</dbReference>
<organism evidence="3 4">
    <name type="scientific">Cercophora newfieldiana</name>
    <dbReference type="NCBI Taxonomy" id="92897"/>
    <lineage>
        <taxon>Eukaryota</taxon>
        <taxon>Fungi</taxon>
        <taxon>Dikarya</taxon>
        <taxon>Ascomycota</taxon>
        <taxon>Pezizomycotina</taxon>
        <taxon>Sordariomycetes</taxon>
        <taxon>Sordariomycetidae</taxon>
        <taxon>Sordariales</taxon>
        <taxon>Lasiosphaeriaceae</taxon>
        <taxon>Cercophora</taxon>
    </lineage>
</organism>
<dbReference type="Gene3D" id="3.40.50.1820">
    <property type="entry name" value="alpha/beta hydrolase"/>
    <property type="match status" value="1"/>
</dbReference>
<keyword evidence="1" id="KW-0472">Membrane</keyword>
<dbReference type="Pfam" id="PF00561">
    <property type="entry name" value="Abhydrolase_1"/>
    <property type="match status" value="1"/>
</dbReference>
<protein>
    <submittedName>
        <fullName evidence="3">Alpha/Beta hydrolase protein</fullName>
    </submittedName>
</protein>
<feature type="domain" description="AB hydrolase-1" evidence="2">
    <location>
        <begin position="123"/>
        <end position="235"/>
    </location>
</feature>
<dbReference type="PANTHER" id="PTHR12277:SF81">
    <property type="entry name" value="PROTEIN ABHD13"/>
    <property type="match status" value="1"/>
</dbReference>
<keyword evidence="4" id="KW-1185">Reference proteome</keyword>
<sequence>MAGPHPAFAVGVIACVLLAIYVAFLVLGSTPFFQRHFLYAHKVNTLWWHKIDRPEYWGFAKNQVTPFSLKTCDGQTLYAWHIMPLPAYLKHERKLAAQSDGFCDDITITENLKVLREDPNSRLIVYFHGNAGHIAQAIRPASYHALTDTSQYHVLAIDYRGFGRSTGSPTEKGLIIDAVTAANWAVNTAGVPPNRIVLLGQSLGTAVATATAEYFAKEGTDFAGVVLVAGFSSLPTMLSHYAISGYVPILAPFRVSPWLLRQVLKVIVDKWESANRLREITQIVKARNGRLRLHLVHAKNDWDIPCHEDDKLFAGAVGGLGVGGGGEGMSDERLAAEKLGRTVNRGKDSFVTAWKDGDIVIRQELFPFGGHNDLMYYAPMLAAVMKSFDLVDDSEDTGT</sequence>
<name>A0AA39YAH0_9PEZI</name>
<feature type="transmembrane region" description="Helical" evidence="1">
    <location>
        <begin position="6"/>
        <end position="27"/>
    </location>
</feature>
<dbReference type="PANTHER" id="PTHR12277">
    <property type="entry name" value="ALPHA/BETA HYDROLASE DOMAIN-CONTAINING PROTEIN"/>
    <property type="match status" value="1"/>
</dbReference>
<dbReference type="InterPro" id="IPR029058">
    <property type="entry name" value="AB_hydrolase_fold"/>
</dbReference>
<keyword evidence="1" id="KW-0812">Transmembrane</keyword>
<accession>A0AA39YAH0</accession>
<dbReference type="EMBL" id="JAULSV010000003">
    <property type="protein sequence ID" value="KAK0649037.1"/>
    <property type="molecule type" value="Genomic_DNA"/>
</dbReference>
<evidence type="ECO:0000256" key="1">
    <source>
        <dbReference type="SAM" id="Phobius"/>
    </source>
</evidence>
<evidence type="ECO:0000313" key="4">
    <source>
        <dbReference type="Proteomes" id="UP001174936"/>
    </source>
</evidence>
<evidence type="ECO:0000313" key="3">
    <source>
        <dbReference type="EMBL" id="KAK0649037.1"/>
    </source>
</evidence>
<dbReference type="InterPro" id="IPR000073">
    <property type="entry name" value="AB_hydrolase_1"/>
</dbReference>
<dbReference type="SUPFAM" id="SSF53474">
    <property type="entry name" value="alpha/beta-Hydrolases"/>
    <property type="match status" value="1"/>
</dbReference>
<comment type="caution">
    <text evidence="3">The sequence shown here is derived from an EMBL/GenBank/DDBJ whole genome shotgun (WGS) entry which is preliminary data.</text>
</comment>
<keyword evidence="3" id="KW-0378">Hydrolase</keyword>
<keyword evidence="1" id="KW-1133">Transmembrane helix</keyword>